<keyword evidence="3" id="KW-1185">Reference proteome</keyword>
<evidence type="ECO:0000259" key="1">
    <source>
        <dbReference type="PROSITE" id="PS50057"/>
    </source>
</evidence>
<evidence type="ECO:0000313" key="2">
    <source>
        <dbReference type="EMBL" id="KFM64639.1"/>
    </source>
</evidence>
<dbReference type="InterPro" id="IPR000299">
    <property type="entry name" value="FERM_domain"/>
</dbReference>
<keyword evidence="2" id="KW-0418">Kinase</keyword>
<name>A0A087THQ0_STEMI</name>
<dbReference type="PROSITE" id="PS50057">
    <property type="entry name" value="FERM_3"/>
    <property type="match status" value="1"/>
</dbReference>
<protein>
    <submittedName>
        <fullName evidence="2">Tyrosine-protein kinase JAK2</fullName>
    </submittedName>
</protein>
<dbReference type="Proteomes" id="UP000054359">
    <property type="component" value="Unassembled WGS sequence"/>
</dbReference>
<sequence length="82" mass="9421">MEGNITVEFCTGEKPLILNEAKSYIVEKVVIAACKHVGIGPLPRHLFGLWSPSELLWFPPSKKLELCNGKKWYLLLRLRFRP</sequence>
<dbReference type="OrthoDB" id="6434736at2759"/>
<organism evidence="2 3">
    <name type="scientific">Stegodyphus mimosarum</name>
    <name type="common">African social velvet spider</name>
    <dbReference type="NCBI Taxonomy" id="407821"/>
    <lineage>
        <taxon>Eukaryota</taxon>
        <taxon>Metazoa</taxon>
        <taxon>Ecdysozoa</taxon>
        <taxon>Arthropoda</taxon>
        <taxon>Chelicerata</taxon>
        <taxon>Arachnida</taxon>
        <taxon>Araneae</taxon>
        <taxon>Araneomorphae</taxon>
        <taxon>Entelegynae</taxon>
        <taxon>Eresoidea</taxon>
        <taxon>Eresidae</taxon>
        <taxon>Stegodyphus</taxon>
    </lineage>
</organism>
<feature type="domain" description="FERM" evidence="1">
    <location>
        <begin position="3"/>
        <end position="82"/>
    </location>
</feature>
<dbReference type="Pfam" id="PF18379">
    <property type="entry name" value="FERM_F1"/>
    <property type="match status" value="1"/>
</dbReference>
<dbReference type="EMBL" id="KK115271">
    <property type="protein sequence ID" value="KFM64639.1"/>
    <property type="molecule type" value="Genomic_DNA"/>
</dbReference>
<dbReference type="InterPro" id="IPR041155">
    <property type="entry name" value="FERM_F1"/>
</dbReference>
<keyword evidence="2" id="KW-0808">Transferase</keyword>
<dbReference type="OMA" id="CFKIRAS"/>
<evidence type="ECO:0000313" key="3">
    <source>
        <dbReference type="Proteomes" id="UP000054359"/>
    </source>
</evidence>
<dbReference type="GO" id="GO:0016301">
    <property type="term" value="F:kinase activity"/>
    <property type="evidence" value="ECO:0007669"/>
    <property type="project" value="UniProtKB-KW"/>
</dbReference>
<proteinExistence type="predicted"/>
<accession>A0A087THQ0</accession>
<gene>
    <name evidence="2" type="ORF">X975_09213</name>
</gene>
<feature type="non-terminal residue" evidence="2">
    <location>
        <position position="82"/>
    </location>
</feature>
<dbReference type="AlphaFoldDB" id="A0A087THQ0"/>
<reference evidence="2 3" key="1">
    <citation type="submission" date="2013-11" db="EMBL/GenBank/DDBJ databases">
        <title>Genome sequencing of Stegodyphus mimosarum.</title>
        <authorList>
            <person name="Bechsgaard J."/>
        </authorList>
    </citation>
    <scope>NUCLEOTIDE SEQUENCE [LARGE SCALE GENOMIC DNA]</scope>
</reference>